<dbReference type="InterPro" id="IPR002035">
    <property type="entry name" value="VWF_A"/>
</dbReference>
<dbReference type="InterPro" id="IPR036465">
    <property type="entry name" value="vWFA_dom_sf"/>
</dbReference>
<organism evidence="2">
    <name type="scientific">Desulfovibrio sp. U5L</name>
    <dbReference type="NCBI Taxonomy" id="596152"/>
    <lineage>
        <taxon>Bacteria</taxon>
        <taxon>Pseudomonadati</taxon>
        <taxon>Thermodesulfobacteriota</taxon>
        <taxon>Desulfovibrionia</taxon>
        <taxon>Desulfovibrionales</taxon>
        <taxon>Desulfovibrionaceae</taxon>
        <taxon>Desulfovibrio</taxon>
    </lineage>
</organism>
<evidence type="ECO:0000313" key="2">
    <source>
        <dbReference type="EMBL" id="EIG55121.1"/>
    </source>
</evidence>
<dbReference type="STRING" id="596152.DesU5LDRAFT_3499"/>
<protein>
    <recommendedName>
        <fullName evidence="1">VWFA domain-containing protein</fullName>
    </recommendedName>
</protein>
<dbReference type="PANTHER" id="PTHR33608">
    <property type="entry name" value="BLL2464 PROTEIN"/>
    <property type="match status" value="1"/>
</dbReference>
<dbReference type="PANTHER" id="PTHR33608:SF6">
    <property type="entry name" value="BLL2464 PROTEIN"/>
    <property type="match status" value="1"/>
</dbReference>
<feature type="domain" description="VWFA" evidence="1">
    <location>
        <begin position="76"/>
        <end position="258"/>
    </location>
</feature>
<sequence>MLAQELLAKARRVRLPGHGPTDAAMAGQYRSAFRGSGMEFEESREYAPGDDAAAMDWKVTARMGRPFVKRFREERERTVMLAVDVSRSMADAAPGGPPLAEAAAVAACALALGAAASRDRVGLILFSDRVEAFVPPAKGPGRAVAVAHALAGTTPAGTGTDPGPALALLTAALAHRSVVFVFSDFLGQGFAAPLGRLARRHEVAAVLLAGPGAGILPPYGLLTVSDLETGARATLDCGDPAARTRYAAARAKRREALLAGLRTAGADLLELPADAPPDAALAAFFHRRGRGGRVGKSWFRGA</sequence>
<dbReference type="OrthoDB" id="9776116at2"/>
<dbReference type="InterPro" id="IPR002881">
    <property type="entry name" value="DUF58"/>
</dbReference>
<dbReference type="Gene3D" id="3.40.50.410">
    <property type="entry name" value="von Willebrand factor, type A domain"/>
    <property type="match status" value="1"/>
</dbReference>
<dbReference type="SMART" id="SM00327">
    <property type="entry name" value="VWA"/>
    <property type="match status" value="1"/>
</dbReference>
<dbReference type="SUPFAM" id="SSF53300">
    <property type="entry name" value="vWA-like"/>
    <property type="match status" value="1"/>
</dbReference>
<accession>I2Q5R5</accession>
<dbReference type="eggNOG" id="COG1721">
    <property type="taxonomic scope" value="Bacteria"/>
</dbReference>
<dbReference type="HOGENOM" id="CLU_054927_2_0_7"/>
<evidence type="ECO:0000259" key="1">
    <source>
        <dbReference type="SMART" id="SM00327"/>
    </source>
</evidence>
<dbReference type="EMBL" id="JH600068">
    <property type="protein sequence ID" value="EIG55121.1"/>
    <property type="molecule type" value="Genomic_DNA"/>
</dbReference>
<reference evidence="2" key="1">
    <citation type="submission" date="2011-11" db="EMBL/GenBank/DDBJ databases">
        <title>Improved High-Quality Draft sequence of Desulfovibrio sp. U5L.</title>
        <authorList>
            <consortium name="US DOE Joint Genome Institute"/>
            <person name="Lucas S."/>
            <person name="Han J."/>
            <person name="Lapidus A."/>
            <person name="Cheng J.-F."/>
            <person name="Goodwin L."/>
            <person name="Pitluck S."/>
            <person name="Peters L."/>
            <person name="Ovchinnikova G."/>
            <person name="Held B."/>
            <person name="Detter J.C."/>
            <person name="Han C."/>
            <person name="Tapia R."/>
            <person name="Land M."/>
            <person name="Hauser L."/>
            <person name="Kyrpides N."/>
            <person name="Ivanova N."/>
            <person name="Pagani I."/>
            <person name="Gabster J."/>
            <person name="Walker C."/>
            <person name="Stolyar S."/>
            <person name="Stahl D."/>
            <person name="Arkin A."/>
            <person name="Dehal P."/>
            <person name="Hazen T."/>
            <person name="Woyke T."/>
        </authorList>
    </citation>
    <scope>NUCLEOTIDE SEQUENCE [LARGE SCALE GENOMIC DNA]</scope>
    <source>
        <strain evidence="2">U5L</strain>
    </source>
</reference>
<proteinExistence type="predicted"/>
<dbReference type="AlphaFoldDB" id="I2Q5R5"/>
<dbReference type="Pfam" id="PF01882">
    <property type="entry name" value="DUF58"/>
    <property type="match status" value="1"/>
</dbReference>
<gene>
    <name evidence="2" type="ORF">DesU5LDRAFT_3499</name>
</gene>
<name>I2Q5R5_9BACT</name>